<evidence type="ECO:0000256" key="2">
    <source>
        <dbReference type="SAM" id="Phobius"/>
    </source>
</evidence>
<evidence type="ECO:0000313" key="3">
    <source>
        <dbReference type="EMBL" id="RAK97587.1"/>
    </source>
</evidence>
<dbReference type="VEuPathDB" id="FungiDB:BO80DRAFT_428060"/>
<evidence type="ECO:0000256" key="1">
    <source>
        <dbReference type="SAM" id="MobiDB-lite"/>
    </source>
</evidence>
<reference evidence="3 4" key="1">
    <citation type="submission" date="2018-02" db="EMBL/GenBank/DDBJ databases">
        <title>The genomes of Aspergillus section Nigri reveals drivers in fungal speciation.</title>
        <authorList>
            <consortium name="DOE Joint Genome Institute"/>
            <person name="Vesth T.C."/>
            <person name="Nybo J."/>
            <person name="Theobald S."/>
            <person name="Brandl J."/>
            <person name="Frisvad J.C."/>
            <person name="Nielsen K.F."/>
            <person name="Lyhne E.K."/>
            <person name="Kogle M.E."/>
            <person name="Kuo A."/>
            <person name="Riley R."/>
            <person name="Clum A."/>
            <person name="Nolan M."/>
            <person name="Lipzen A."/>
            <person name="Salamov A."/>
            <person name="Henrissat B."/>
            <person name="Wiebenga A."/>
            <person name="De vries R.P."/>
            <person name="Grigoriev I.V."/>
            <person name="Mortensen U.H."/>
            <person name="Andersen M.R."/>
            <person name="Baker S.E."/>
        </authorList>
    </citation>
    <scope>NUCLEOTIDE SEQUENCE [LARGE SCALE GENOMIC DNA]</scope>
    <source>
        <strain evidence="3 4">CBS 121593</strain>
    </source>
</reference>
<feature type="compositionally biased region" description="Basic and acidic residues" evidence="1">
    <location>
        <begin position="56"/>
        <end position="66"/>
    </location>
</feature>
<feature type="transmembrane region" description="Helical" evidence="2">
    <location>
        <begin position="12"/>
        <end position="34"/>
    </location>
</feature>
<name>A0A395GS98_9EURO</name>
<accession>A0A395GS98</accession>
<dbReference type="Proteomes" id="UP000249402">
    <property type="component" value="Unassembled WGS sequence"/>
</dbReference>
<gene>
    <name evidence="3" type="ORF">BO80DRAFT_428060</name>
</gene>
<dbReference type="GeneID" id="37225031"/>
<evidence type="ECO:0000313" key="4">
    <source>
        <dbReference type="Proteomes" id="UP000249402"/>
    </source>
</evidence>
<keyword evidence="2" id="KW-1133">Transmembrane helix</keyword>
<proteinExistence type="predicted"/>
<keyword evidence="2" id="KW-0812">Transmembrane</keyword>
<organism evidence="3 4">
    <name type="scientific">Aspergillus ibericus CBS 121593</name>
    <dbReference type="NCBI Taxonomy" id="1448316"/>
    <lineage>
        <taxon>Eukaryota</taxon>
        <taxon>Fungi</taxon>
        <taxon>Dikarya</taxon>
        <taxon>Ascomycota</taxon>
        <taxon>Pezizomycotina</taxon>
        <taxon>Eurotiomycetes</taxon>
        <taxon>Eurotiomycetidae</taxon>
        <taxon>Eurotiales</taxon>
        <taxon>Aspergillaceae</taxon>
        <taxon>Aspergillus</taxon>
        <taxon>Aspergillus subgen. Circumdati</taxon>
    </lineage>
</organism>
<keyword evidence="2" id="KW-0472">Membrane</keyword>
<dbReference type="RefSeq" id="XP_025571915.1">
    <property type="nucleotide sequence ID" value="XM_025720166.1"/>
</dbReference>
<sequence>MADQCRGYWASFVMSGWVALLDCSGVVVVGWGLVRSLLVRRRNLASPVKDVTTRGYREVGRGDRSGTHRAQSLADMWTEK</sequence>
<keyword evidence="4" id="KW-1185">Reference proteome</keyword>
<protein>
    <submittedName>
        <fullName evidence="3">Uncharacterized protein</fullName>
    </submittedName>
</protein>
<dbReference type="EMBL" id="KZ824461">
    <property type="protein sequence ID" value="RAK97587.1"/>
    <property type="molecule type" value="Genomic_DNA"/>
</dbReference>
<dbReference type="AlphaFoldDB" id="A0A395GS98"/>
<feature type="region of interest" description="Disordered" evidence="1">
    <location>
        <begin position="56"/>
        <end position="80"/>
    </location>
</feature>